<dbReference type="EMBL" id="GL349496">
    <property type="protein sequence ID" value="KNC55197.1"/>
    <property type="molecule type" value="Genomic_DNA"/>
</dbReference>
<dbReference type="Proteomes" id="UP000054408">
    <property type="component" value="Unassembled WGS sequence"/>
</dbReference>
<dbReference type="GO" id="GO:0019752">
    <property type="term" value="P:carboxylic acid metabolic process"/>
    <property type="evidence" value="ECO:0007669"/>
    <property type="project" value="UniProtKB-ARBA"/>
</dbReference>
<dbReference type="SUPFAM" id="SSF51735">
    <property type="entry name" value="NAD(P)-binding Rossmann-fold domains"/>
    <property type="match status" value="1"/>
</dbReference>
<dbReference type="AlphaFoldDB" id="A0A0L0DSL2"/>
<proteinExistence type="inferred from homology"/>
<evidence type="ECO:0000256" key="2">
    <source>
        <dbReference type="SAM" id="MobiDB-lite"/>
    </source>
</evidence>
<gene>
    <name evidence="3" type="ORF">AMSG_10818</name>
</gene>
<accession>A0A0L0DSL2</accession>
<sequence>MPAQEADQDAHDSDDATATASSPPPDNTLLLMPAWGSSGGISGVKIVTVVPGNSARQLPAVMASYIVIDGMTGAHVALLDGAVLTARRTAAVGALGASLLARPDSTKLLIVGAGAVASQLPYAYAAAMPSINHVTVYNRSQEKAQLLVDQLIADGFDAVVATELETAVRSADIISCATLAREPIILGEWLAPGQHLDLIGSFTPHMREADDVAVSKAEVYVDVSEALAESGDIASPITAGVLAPDDVRGTLASLCSADQRPPREPSHITLFKSVGSAISDLACAGVAVPAPEP</sequence>
<evidence type="ECO:0000313" key="3">
    <source>
        <dbReference type="EMBL" id="KNC55197.1"/>
    </source>
</evidence>
<name>A0A0L0DSL2_THETB</name>
<evidence type="ECO:0000256" key="1">
    <source>
        <dbReference type="ARBA" id="ARBA00008903"/>
    </source>
</evidence>
<comment type="similarity">
    <text evidence="1">Belongs to the ornithine cyclodeaminase/mu-crystallin family.</text>
</comment>
<evidence type="ECO:0000313" key="4">
    <source>
        <dbReference type="Proteomes" id="UP000054408"/>
    </source>
</evidence>
<dbReference type="InterPro" id="IPR023401">
    <property type="entry name" value="ODC_N"/>
</dbReference>
<dbReference type="FunFam" id="3.40.50.720:FF:000311">
    <property type="entry name" value="Ornithine cyclodeaminase"/>
    <property type="match status" value="1"/>
</dbReference>
<keyword evidence="4" id="KW-1185">Reference proteome</keyword>
<dbReference type="InterPro" id="IPR003462">
    <property type="entry name" value="ODC_Mu_crystall"/>
</dbReference>
<dbReference type="PANTHER" id="PTHR13812:SF19">
    <property type="entry name" value="KETIMINE REDUCTASE MU-CRYSTALLIN"/>
    <property type="match status" value="1"/>
</dbReference>
<feature type="region of interest" description="Disordered" evidence="2">
    <location>
        <begin position="1"/>
        <end position="29"/>
    </location>
</feature>
<dbReference type="OMA" id="VKIVNVH"/>
<organism evidence="3 4">
    <name type="scientific">Thecamonas trahens ATCC 50062</name>
    <dbReference type="NCBI Taxonomy" id="461836"/>
    <lineage>
        <taxon>Eukaryota</taxon>
        <taxon>Apusozoa</taxon>
        <taxon>Apusomonadida</taxon>
        <taxon>Apusomonadidae</taxon>
        <taxon>Thecamonas</taxon>
    </lineage>
</organism>
<dbReference type="STRING" id="461836.A0A0L0DSL2"/>
<dbReference type="PANTHER" id="PTHR13812">
    <property type="entry name" value="KETIMINE REDUCTASE MU-CRYSTALLIN"/>
    <property type="match status" value="1"/>
</dbReference>
<reference evidence="3 4" key="1">
    <citation type="submission" date="2010-05" db="EMBL/GenBank/DDBJ databases">
        <title>The Genome Sequence of Thecamonas trahens ATCC 50062.</title>
        <authorList>
            <consortium name="The Broad Institute Genome Sequencing Platform"/>
            <person name="Russ C."/>
            <person name="Cuomo C."/>
            <person name="Shea T."/>
            <person name="Young S.K."/>
            <person name="Zeng Q."/>
            <person name="Koehrsen M."/>
            <person name="Haas B."/>
            <person name="Borodovsky M."/>
            <person name="Guigo R."/>
            <person name="Alvarado L."/>
            <person name="Berlin A."/>
            <person name="Bochicchio J."/>
            <person name="Borenstein D."/>
            <person name="Chapman S."/>
            <person name="Chen Z."/>
            <person name="Freedman E."/>
            <person name="Gellesch M."/>
            <person name="Goldberg J."/>
            <person name="Griggs A."/>
            <person name="Gujja S."/>
            <person name="Heilman E."/>
            <person name="Heiman D."/>
            <person name="Hepburn T."/>
            <person name="Howarth C."/>
            <person name="Jen D."/>
            <person name="Larson L."/>
            <person name="Mehta T."/>
            <person name="Park D."/>
            <person name="Pearson M."/>
            <person name="Roberts A."/>
            <person name="Saif S."/>
            <person name="Shenoy N."/>
            <person name="Sisk P."/>
            <person name="Stolte C."/>
            <person name="Sykes S."/>
            <person name="Thomson T."/>
            <person name="Walk T."/>
            <person name="White J."/>
            <person name="Yandava C."/>
            <person name="Burger G."/>
            <person name="Gray M.W."/>
            <person name="Holland P.W.H."/>
            <person name="King N."/>
            <person name="Lang F.B.F."/>
            <person name="Roger A.J."/>
            <person name="Ruiz-Trillo I."/>
            <person name="Lander E."/>
            <person name="Nusbaum C."/>
        </authorList>
    </citation>
    <scope>NUCLEOTIDE SEQUENCE [LARGE SCALE GENOMIC DNA]</scope>
    <source>
        <strain evidence="3 4">ATCC 50062</strain>
    </source>
</reference>
<dbReference type="NCBIfam" id="NF004793">
    <property type="entry name" value="PRK06141.1"/>
    <property type="match status" value="1"/>
</dbReference>
<dbReference type="OrthoDB" id="41492at2759"/>
<protein>
    <submittedName>
        <fullName evidence="3">Ornithine cyclodeaminase</fullName>
    </submittedName>
</protein>
<dbReference type="GeneID" id="25568947"/>
<dbReference type="Gene3D" id="3.40.50.720">
    <property type="entry name" value="NAD(P)-binding Rossmann-like Domain"/>
    <property type="match status" value="1"/>
</dbReference>
<dbReference type="GO" id="GO:0005737">
    <property type="term" value="C:cytoplasm"/>
    <property type="evidence" value="ECO:0007669"/>
    <property type="project" value="TreeGrafter"/>
</dbReference>
<dbReference type="RefSeq" id="XP_013753247.1">
    <property type="nucleotide sequence ID" value="XM_013897793.1"/>
</dbReference>
<dbReference type="InterPro" id="IPR036291">
    <property type="entry name" value="NAD(P)-bd_dom_sf"/>
</dbReference>
<dbReference type="PIRSF" id="PIRSF001439">
    <property type="entry name" value="CryM"/>
    <property type="match status" value="1"/>
</dbReference>
<dbReference type="Gene3D" id="3.30.1780.10">
    <property type="entry name" value="ornithine cyclodeaminase, domain 1"/>
    <property type="match status" value="1"/>
</dbReference>
<dbReference type="GO" id="GO:0016491">
    <property type="term" value="F:oxidoreductase activity"/>
    <property type="evidence" value="ECO:0007669"/>
    <property type="project" value="UniProtKB-ARBA"/>
</dbReference>
<dbReference type="eggNOG" id="KOG3007">
    <property type="taxonomic scope" value="Eukaryota"/>
</dbReference>
<dbReference type="Pfam" id="PF02423">
    <property type="entry name" value="OCD_Mu_crystall"/>
    <property type="match status" value="1"/>
</dbReference>